<dbReference type="KEGG" id="plen:EIM92_06620"/>
<proteinExistence type="predicted"/>
<reference evidence="2 3" key="1">
    <citation type="submission" date="2018-11" db="EMBL/GenBank/DDBJ databases">
        <title>Genome sequencing of Paenibacillus lentus DSM25539(T).</title>
        <authorList>
            <person name="Kook J.-K."/>
            <person name="Park S.-N."/>
            <person name="Lim Y.K."/>
        </authorList>
    </citation>
    <scope>NUCLEOTIDE SEQUENCE [LARGE SCALE GENOMIC DNA]</scope>
    <source>
        <strain evidence="2 3">DSM 25539</strain>
    </source>
</reference>
<dbReference type="Gene3D" id="3.30.160.170">
    <property type="entry name" value="FlaG-like"/>
    <property type="match status" value="1"/>
</dbReference>
<keyword evidence="2" id="KW-0966">Cell projection</keyword>
<dbReference type="PANTHER" id="PTHR37166">
    <property type="entry name" value="PROTEIN FLAG"/>
    <property type="match status" value="1"/>
</dbReference>
<dbReference type="SUPFAM" id="SSF160214">
    <property type="entry name" value="FlaG-like"/>
    <property type="match status" value="1"/>
</dbReference>
<dbReference type="InterPro" id="IPR005186">
    <property type="entry name" value="FlaG"/>
</dbReference>
<dbReference type="InterPro" id="IPR035924">
    <property type="entry name" value="FlaG-like_sf"/>
</dbReference>
<dbReference type="EMBL" id="CP034248">
    <property type="protein sequence ID" value="AZK45915.1"/>
    <property type="molecule type" value="Genomic_DNA"/>
</dbReference>
<protein>
    <submittedName>
        <fullName evidence="2">Flagellar protein FlaG</fullName>
    </submittedName>
</protein>
<dbReference type="PANTHER" id="PTHR37166:SF1">
    <property type="entry name" value="PROTEIN FLAG"/>
    <property type="match status" value="1"/>
</dbReference>
<sequence>MQVPNLPSTSLSSTNAKIKEPSFTPSYVGSSYHDLQDKSRVQPLSVSEKALLEAIHKVNKTLEGTPQRYEFKLHDSTGQLVIKIYNKETDEIIRELPPEKMIELVEKLQQIVVGAIIDEKR</sequence>
<keyword evidence="3" id="KW-1185">Reference proteome</keyword>
<name>A0A3Q8S484_9BACL</name>
<dbReference type="Pfam" id="PF03646">
    <property type="entry name" value="FlaG"/>
    <property type="match status" value="1"/>
</dbReference>
<evidence type="ECO:0000313" key="3">
    <source>
        <dbReference type="Proteomes" id="UP000273145"/>
    </source>
</evidence>
<feature type="region of interest" description="Disordered" evidence="1">
    <location>
        <begin position="1"/>
        <end position="23"/>
    </location>
</feature>
<evidence type="ECO:0000256" key="1">
    <source>
        <dbReference type="SAM" id="MobiDB-lite"/>
    </source>
</evidence>
<dbReference type="RefSeq" id="WP_125082009.1">
    <property type="nucleotide sequence ID" value="NZ_CP034248.1"/>
</dbReference>
<keyword evidence="2" id="KW-0969">Cilium</keyword>
<dbReference type="Proteomes" id="UP000273145">
    <property type="component" value="Chromosome"/>
</dbReference>
<dbReference type="OrthoDB" id="9799867at2"/>
<evidence type="ECO:0000313" key="2">
    <source>
        <dbReference type="EMBL" id="AZK45915.1"/>
    </source>
</evidence>
<dbReference type="AlphaFoldDB" id="A0A3Q8S484"/>
<keyword evidence="2" id="KW-0282">Flagellum</keyword>
<feature type="compositionally biased region" description="Polar residues" evidence="1">
    <location>
        <begin position="1"/>
        <end position="16"/>
    </location>
</feature>
<gene>
    <name evidence="2" type="ORF">EIM92_06620</name>
</gene>
<accession>A0A3Q8S484</accession>
<organism evidence="2 3">
    <name type="scientific">Paenibacillus lentus</name>
    <dbReference type="NCBI Taxonomy" id="1338368"/>
    <lineage>
        <taxon>Bacteria</taxon>
        <taxon>Bacillati</taxon>
        <taxon>Bacillota</taxon>
        <taxon>Bacilli</taxon>
        <taxon>Bacillales</taxon>
        <taxon>Paenibacillaceae</taxon>
        <taxon>Paenibacillus</taxon>
    </lineage>
</organism>